<sequence>MELPDSLLDCLVRETALVSEFSVLLEAETQALVNREAFDQLPGLAQQKEELALRLAALSDHRDSLLARLGLPAGHEGTGQAAAQDARLSETWQVLLARAAKARELNDRNSALVELSLRYTRQSLDALRELSGVATAGTYDAQGRGRRAYGGKNIVAA</sequence>
<proteinExistence type="inferred from homology"/>
<dbReference type="RefSeq" id="WP_051423778.1">
    <property type="nucleotide sequence ID" value="NZ_NEVI01000010.1"/>
</dbReference>
<keyword evidence="5" id="KW-1185">Reference proteome</keyword>
<keyword evidence="4" id="KW-0282">Flagellum</keyword>
<comment type="function">
    <text evidence="1">Required for the efficient initiation of filament assembly.</text>
</comment>
<dbReference type="EMBL" id="NEVK01000004">
    <property type="protein sequence ID" value="OZI22335.1"/>
    <property type="molecule type" value="Genomic_DNA"/>
</dbReference>
<gene>
    <name evidence="4" type="ORF">CAL19_07270</name>
</gene>
<keyword evidence="3" id="KW-1005">Bacterial flagellum biogenesis</keyword>
<evidence type="ECO:0000313" key="4">
    <source>
        <dbReference type="EMBL" id="OZI22335.1"/>
    </source>
</evidence>
<dbReference type="Gene3D" id="1.20.58.300">
    <property type="entry name" value="FlgN-like"/>
    <property type="match status" value="1"/>
</dbReference>
<evidence type="ECO:0000256" key="3">
    <source>
        <dbReference type="ARBA" id="ARBA00022795"/>
    </source>
</evidence>
<dbReference type="GO" id="GO:0044780">
    <property type="term" value="P:bacterial-type flagellum assembly"/>
    <property type="evidence" value="ECO:0007669"/>
    <property type="project" value="InterPro"/>
</dbReference>
<dbReference type="SUPFAM" id="SSF140566">
    <property type="entry name" value="FlgN-like"/>
    <property type="match status" value="1"/>
</dbReference>
<dbReference type="Proteomes" id="UP000216947">
    <property type="component" value="Unassembled WGS sequence"/>
</dbReference>
<dbReference type="Pfam" id="PF05130">
    <property type="entry name" value="FlgN"/>
    <property type="match status" value="1"/>
</dbReference>
<keyword evidence="4" id="KW-0966">Cell projection</keyword>
<accession>A0A261RBH2</accession>
<organism evidence="4 5">
    <name type="scientific">Bordetella genomosp. 7</name>
    <dbReference type="NCBI Taxonomy" id="1416805"/>
    <lineage>
        <taxon>Bacteria</taxon>
        <taxon>Pseudomonadati</taxon>
        <taxon>Pseudomonadota</taxon>
        <taxon>Betaproteobacteria</taxon>
        <taxon>Burkholderiales</taxon>
        <taxon>Alcaligenaceae</taxon>
        <taxon>Bordetella</taxon>
    </lineage>
</organism>
<evidence type="ECO:0000256" key="1">
    <source>
        <dbReference type="ARBA" id="ARBA00002397"/>
    </source>
</evidence>
<dbReference type="AlphaFoldDB" id="A0A261RBH2"/>
<dbReference type="InterPro" id="IPR007809">
    <property type="entry name" value="FlgN-like"/>
</dbReference>
<reference evidence="5" key="1">
    <citation type="submission" date="2017-05" db="EMBL/GenBank/DDBJ databases">
        <title>Complete and WGS of Bordetella genogroups.</title>
        <authorList>
            <person name="Spilker T."/>
            <person name="Lipuma J."/>
        </authorList>
    </citation>
    <scope>NUCLEOTIDE SEQUENCE [LARGE SCALE GENOMIC DNA]</scope>
    <source>
        <strain evidence="5">AU18089</strain>
    </source>
</reference>
<comment type="caution">
    <text evidence="4">The sequence shown here is derived from an EMBL/GenBank/DDBJ whole genome shotgun (WGS) entry which is preliminary data.</text>
</comment>
<name>A0A261RBH2_9BORD</name>
<protein>
    <submittedName>
        <fullName evidence="4">Flagellar biosynthesis protein FlgN</fullName>
    </submittedName>
</protein>
<dbReference type="InterPro" id="IPR036679">
    <property type="entry name" value="FlgN-like_sf"/>
</dbReference>
<comment type="similarity">
    <text evidence="2">Belongs to the FlgN family.</text>
</comment>
<evidence type="ECO:0000256" key="2">
    <source>
        <dbReference type="ARBA" id="ARBA00007703"/>
    </source>
</evidence>
<evidence type="ECO:0000313" key="5">
    <source>
        <dbReference type="Proteomes" id="UP000216947"/>
    </source>
</evidence>
<keyword evidence="4" id="KW-0969">Cilium</keyword>